<dbReference type="GO" id="GO:0140284">
    <property type="term" value="C:endoplasmic reticulum-endosome membrane contact site"/>
    <property type="evidence" value="ECO:0007669"/>
    <property type="project" value="TreeGrafter"/>
</dbReference>
<dbReference type="Gene3D" id="2.60.40.10">
    <property type="entry name" value="Immunoglobulins"/>
    <property type="match status" value="1"/>
</dbReference>
<evidence type="ECO:0000259" key="3">
    <source>
        <dbReference type="PROSITE" id="PS50202"/>
    </source>
</evidence>
<keyword evidence="5" id="KW-1185">Reference proteome</keyword>
<protein>
    <recommendedName>
        <fullName evidence="6">Motile sperm domain-containing protein 2</fullName>
    </recommendedName>
</protein>
<dbReference type="PANTHER" id="PTHR46384">
    <property type="entry name" value="MOTILE SPERM DOMAIN-CONTAINING PROTEIN 2"/>
    <property type="match status" value="1"/>
</dbReference>
<dbReference type="PANTHER" id="PTHR46384:SF1">
    <property type="entry name" value="MOTILE SPERM DOMAIN-CONTAINING PROTEIN 2"/>
    <property type="match status" value="1"/>
</dbReference>
<proteinExistence type="predicted"/>
<dbReference type="SUPFAM" id="SSF52087">
    <property type="entry name" value="CRAL/TRIO domain"/>
    <property type="match status" value="1"/>
</dbReference>
<dbReference type="Pfam" id="PF00635">
    <property type="entry name" value="Motile_Sperm"/>
    <property type="match status" value="1"/>
</dbReference>
<dbReference type="Proteomes" id="UP001187531">
    <property type="component" value="Unassembled WGS sequence"/>
</dbReference>
<dbReference type="SUPFAM" id="SSF49354">
    <property type="entry name" value="PapD-like"/>
    <property type="match status" value="1"/>
</dbReference>
<dbReference type="Pfam" id="PF00650">
    <property type="entry name" value="CRAL_TRIO"/>
    <property type="match status" value="1"/>
</dbReference>
<dbReference type="PROSITE" id="PS50191">
    <property type="entry name" value="CRAL_TRIO"/>
    <property type="match status" value="1"/>
</dbReference>
<reference evidence="4" key="1">
    <citation type="submission" date="2023-07" db="EMBL/GenBank/DDBJ databases">
        <title>Chromosome-level genome assembly of Artemia franciscana.</title>
        <authorList>
            <person name="Jo E."/>
        </authorList>
    </citation>
    <scope>NUCLEOTIDE SEQUENCE</scope>
    <source>
        <tissue evidence="4">Whole body</tissue>
    </source>
</reference>
<comment type="caution">
    <text evidence="4">The sequence shown here is derived from an EMBL/GenBank/DDBJ whole genome shotgun (WGS) entry which is preliminary data.</text>
</comment>
<evidence type="ECO:0000259" key="2">
    <source>
        <dbReference type="PROSITE" id="PS50191"/>
    </source>
</evidence>
<sequence>MVVITSVEPTEEQVKLLHSKVAQEVSAIGEENFLKSDLTRLKNETRGGNWMRRFLLHQDSEMDAAFKMAMDALKVRFEYKIDDLNPDMFGEKFLSVGGFFQRGCDKDGCRIFVIKPKTRTDEKTDELKKLLLYWFDRLERESEEKITVFVELTGCGIRDMDMDFTRFLVSCLQEYYPYFLNYLIMFEMPWILNAAWKVIKSWLPPKSQAVVKFLDPKSLPEYIAPDQALVEWGGNDAYTYRFIPEKTQIEATSANGLSALEEMRRKVHFADGETGSMDTEISDASGPGRISEGQLVKLKPSDEILFHREDNETIGTIVLTNIATKPITYKIKITSPDKYSVRPSTGVLSTDANVTVAITVKAGYHTSSIVRDKFLVMAFELDANAANLSSAVLTDLWKSRSDTAQQFRLRCSVAAGDASDQGFITSASSASKPSDDVLKKLNDIANGQKRLESKLSYQKYFLILQFFLVLSLIIFTFKGQLIRQITDGTCPAP</sequence>
<dbReference type="EMBL" id="JAVRJZ010000018">
    <property type="protein sequence ID" value="KAK2708487.1"/>
    <property type="molecule type" value="Genomic_DNA"/>
</dbReference>
<dbReference type="SMART" id="SM00516">
    <property type="entry name" value="SEC14"/>
    <property type="match status" value="1"/>
</dbReference>
<evidence type="ECO:0000256" key="1">
    <source>
        <dbReference type="SAM" id="Phobius"/>
    </source>
</evidence>
<gene>
    <name evidence="4" type="ORF">QYM36_014185</name>
</gene>
<dbReference type="CDD" id="cd00170">
    <property type="entry name" value="SEC14"/>
    <property type="match status" value="1"/>
</dbReference>
<name>A0AA88HPH2_ARTSF</name>
<evidence type="ECO:0000313" key="4">
    <source>
        <dbReference type="EMBL" id="KAK2708487.1"/>
    </source>
</evidence>
<dbReference type="PROSITE" id="PS50202">
    <property type="entry name" value="MSP"/>
    <property type="match status" value="1"/>
</dbReference>
<keyword evidence="1" id="KW-1133">Transmembrane helix</keyword>
<keyword evidence="1" id="KW-0472">Membrane</keyword>
<evidence type="ECO:0008006" key="6">
    <source>
        <dbReference type="Google" id="ProtNLM"/>
    </source>
</evidence>
<dbReference type="InterPro" id="IPR008962">
    <property type="entry name" value="PapD-like_sf"/>
</dbReference>
<evidence type="ECO:0000313" key="5">
    <source>
        <dbReference type="Proteomes" id="UP001187531"/>
    </source>
</evidence>
<dbReference type="InterPro" id="IPR036865">
    <property type="entry name" value="CRAL-TRIO_dom_sf"/>
</dbReference>
<dbReference type="InterPro" id="IPR013783">
    <property type="entry name" value="Ig-like_fold"/>
</dbReference>
<dbReference type="InterPro" id="IPR053012">
    <property type="entry name" value="ER-organelle_contact"/>
</dbReference>
<organism evidence="4 5">
    <name type="scientific">Artemia franciscana</name>
    <name type="common">Brine shrimp</name>
    <name type="synonym">Artemia sanfranciscana</name>
    <dbReference type="NCBI Taxonomy" id="6661"/>
    <lineage>
        <taxon>Eukaryota</taxon>
        <taxon>Metazoa</taxon>
        <taxon>Ecdysozoa</taxon>
        <taxon>Arthropoda</taxon>
        <taxon>Crustacea</taxon>
        <taxon>Branchiopoda</taxon>
        <taxon>Anostraca</taxon>
        <taxon>Artemiidae</taxon>
        <taxon>Artemia</taxon>
    </lineage>
</organism>
<dbReference type="InterPro" id="IPR001251">
    <property type="entry name" value="CRAL-TRIO_dom"/>
</dbReference>
<dbReference type="InterPro" id="IPR000535">
    <property type="entry name" value="MSP_dom"/>
</dbReference>
<dbReference type="GO" id="GO:0012505">
    <property type="term" value="C:endomembrane system"/>
    <property type="evidence" value="ECO:0007669"/>
    <property type="project" value="TreeGrafter"/>
</dbReference>
<feature type="domain" description="CRAL-TRIO" evidence="2">
    <location>
        <begin position="86"/>
        <end position="240"/>
    </location>
</feature>
<feature type="domain" description="MSP" evidence="3">
    <location>
        <begin position="295"/>
        <end position="414"/>
    </location>
</feature>
<feature type="transmembrane region" description="Helical" evidence="1">
    <location>
        <begin position="460"/>
        <end position="477"/>
    </location>
</feature>
<keyword evidence="1" id="KW-0812">Transmembrane</keyword>
<accession>A0AA88HPH2</accession>
<dbReference type="Gene3D" id="3.40.525.10">
    <property type="entry name" value="CRAL-TRIO lipid binding domain"/>
    <property type="match status" value="1"/>
</dbReference>
<dbReference type="AlphaFoldDB" id="A0AA88HPH2"/>